<reference evidence="7" key="1">
    <citation type="submission" date="2020-12" db="EMBL/GenBank/DDBJ databases">
        <title>Genomic characterization of non-nitrogen-fixing Frankia strains.</title>
        <authorList>
            <person name="Carlos-Shanley C."/>
            <person name="Guerra T."/>
            <person name="Hahn D."/>
        </authorList>
    </citation>
    <scope>NUCLEOTIDE SEQUENCE</scope>
    <source>
        <strain evidence="7">CN6</strain>
    </source>
</reference>
<evidence type="ECO:0000256" key="4">
    <source>
        <dbReference type="RuleBase" id="RU365014"/>
    </source>
</evidence>
<dbReference type="Proteomes" id="UP000604475">
    <property type="component" value="Unassembled WGS sequence"/>
</dbReference>
<dbReference type="PANTHER" id="PTHR43380">
    <property type="entry name" value="2-OXOISOVALERATE DEHYDROGENASE SUBUNIT ALPHA, MITOCHONDRIAL"/>
    <property type="match status" value="1"/>
</dbReference>
<dbReference type="GO" id="GO:0009083">
    <property type="term" value="P:branched-chain amino acid catabolic process"/>
    <property type="evidence" value="ECO:0007669"/>
    <property type="project" value="TreeGrafter"/>
</dbReference>
<evidence type="ECO:0000259" key="6">
    <source>
        <dbReference type="Pfam" id="PF00676"/>
    </source>
</evidence>
<feature type="domain" description="Dehydrogenase E1 component" evidence="6">
    <location>
        <begin position="50"/>
        <end position="149"/>
    </location>
</feature>
<keyword evidence="2 4" id="KW-0560">Oxidoreductase</keyword>
<evidence type="ECO:0000256" key="1">
    <source>
        <dbReference type="ARBA" id="ARBA00001964"/>
    </source>
</evidence>
<accession>A0A937USC3</accession>
<comment type="function">
    <text evidence="4">The branched-chain alpha-keto dehydrogenase complex catalyzes the overall conversion of alpha-keto acids to acyl-CoA and CO(2). It contains multiple copies of three enzymatic components: branched-chain alpha-keto acid decarboxylase (E1), lipoamide acyltransferase (E2) and lipoamide dehydrogenase (E3).</text>
</comment>
<dbReference type="InterPro" id="IPR029061">
    <property type="entry name" value="THDP-binding"/>
</dbReference>
<dbReference type="GO" id="GO:0000287">
    <property type="term" value="F:magnesium ion binding"/>
    <property type="evidence" value="ECO:0007669"/>
    <property type="project" value="UniProtKB-ARBA"/>
</dbReference>
<proteinExistence type="inferred from homology"/>
<keyword evidence="8" id="KW-1185">Reference proteome</keyword>
<feature type="region of interest" description="Disordered" evidence="5">
    <location>
        <begin position="1"/>
        <end position="28"/>
    </location>
</feature>
<organism evidence="7 8">
    <name type="scientific">Frankia nepalensis</name>
    <dbReference type="NCBI Taxonomy" id="1836974"/>
    <lineage>
        <taxon>Bacteria</taxon>
        <taxon>Bacillati</taxon>
        <taxon>Actinomycetota</taxon>
        <taxon>Actinomycetes</taxon>
        <taxon>Frankiales</taxon>
        <taxon>Frankiaceae</taxon>
        <taxon>Frankia</taxon>
    </lineage>
</organism>
<evidence type="ECO:0000256" key="5">
    <source>
        <dbReference type="SAM" id="MobiDB-lite"/>
    </source>
</evidence>
<dbReference type="InterPro" id="IPR050771">
    <property type="entry name" value="Alpha-ketoacid_DH_E1_comp"/>
</dbReference>
<feature type="region of interest" description="Disordered" evidence="5">
    <location>
        <begin position="185"/>
        <end position="216"/>
    </location>
</feature>
<comment type="catalytic activity">
    <reaction evidence="4">
        <text>N(6)-[(R)-lipoyl]-L-lysyl-[protein] + 3-methyl-2-oxobutanoate + H(+) = N(6)-[(R)-S(8)-2-methylpropanoyldihydrolipoyl]-L-lysyl-[protein] + CO2</text>
        <dbReference type="Rhea" id="RHEA:13457"/>
        <dbReference type="Rhea" id="RHEA-COMP:10474"/>
        <dbReference type="Rhea" id="RHEA-COMP:10497"/>
        <dbReference type="ChEBI" id="CHEBI:11851"/>
        <dbReference type="ChEBI" id="CHEBI:15378"/>
        <dbReference type="ChEBI" id="CHEBI:16526"/>
        <dbReference type="ChEBI" id="CHEBI:83099"/>
        <dbReference type="ChEBI" id="CHEBI:83142"/>
        <dbReference type="EC" id="1.2.4.4"/>
    </reaction>
</comment>
<keyword evidence="3 4" id="KW-0786">Thiamine pyrophosphate</keyword>
<evidence type="ECO:0000313" key="8">
    <source>
        <dbReference type="Proteomes" id="UP000604475"/>
    </source>
</evidence>
<dbReference type="Gene3D" id="3.40.50.970">
    <property type="match status" value="1"/>
</dbReference>
<evidence type="ECO:0000256" key="2">
    <source>
        <dbReference type="ARBA" id="ARBA00023002"/>
    </source>
</evidence>
<comment type="cofactor">
    <cofactor evidence="1 4">
        <name>thiamine diphosphate</name>
        <dbReference type="ChEBI" id="CHEBI:58937"/>
    </cofactor>
</comment>
<comment type="caution">
    <text evidence="7">The sequence shown here is derived from an EMBL/GenBank/DDBJ whole genome shotgun (WGS) entry which is preliminary data.</text>
</comment>
<dbReference type="AlphaFoldDB" id="A0A937USC3"/>
<protein>
    <recommendedName>
        <fullName evidence="4">2-oxoisovalerate dehydrogenase subunit alpha</fullName>
        <ecNumber evidence="4">1.2.4.4</ecNumber>
    </recommendedName>
    <alternativeName>
        <fullName evidence="4">Branched-chain alpha-keto acid dehydrogenase E1 component alpha chain</fullName>
    </alternativeName>
</protein>
<dbReference type="EC" id="1.2.4.4" evidence="4"/>
<evidence type="ECO:0000256" key="3">
    <source>
        <dbReference type="ARBA" id="ARBA00023052"/>
    </source>
</evidence>
<gene>
    <name evidence="7" type="ORF">I7412_42545</name>
</gene>
<name>A0A937USC3_9ACTN</name>
<dbReference type="CDD" id="cd02000">
    <property type="entry name" value="TPP_E1_PDC_ADC_BCADC"/>
    <property type="match status" value="1"/>
</dbReference>
<dbReference type="PANTHER" id="PTHR43380:SF1">
    <property type="entry name" value="2-OXOISOVALERATE DEHYDROGENASE SUBUNIT ALPHA, MITOCHONDRIAL"/>
    <property type="match status" value="1"/>
</dbReference>
<dbReference type="EMBL" id="JAEACQ010000395">
    <property type="protein sequence ID" value="MBL7633719.1"/>
    <property type="molecule type" value="Genomic_DNA"/>
</dbReference>
<dbReference type="GO" id="GO:0003863">
    <property type="term" value="F:branched-chain 2-oxo acid dehydrogenase activity"/>
    <property type="evidence" value="ECO:0007669"/>
    <property type="project" value="UniProtKB-EC"/>
</dbReference>
<dbReference type="InterPro" id="IPR001017">
    <property type="entry name" value="DH_E1"/>
</dbReference>
<sequence>MVRYVASDELSDPPPAEHGVRLLNPDGTPRAHPEFDALLDVEDLKSCYGAMLRARHLDDAATTLQRQGELALWIPLRGQEAAQVGSVRAAAPADFLFPSYREHAVAWERGLPPVEVMRLLRGITHGGWDPAAYNLANYALVLATQTLHAVGYALGIQLDAERARSAGPGMAAVATVAAATEGRANIGRPTIGSDPENARGAPARGHPENIVGPPIVGRPTNTVGLPNVGRPTNLGDVLDAAVVVYLGDGAMSQGDANEAFVWAASFNAPVVFFCTNNQWAISTPAARQARVPLAERAAGFGFPGVRVDGNDVVAVHAVTTWALERARAGAGPTLIEAYTYRMGPHTTSDDPTRYQPAEALDRWRALDPIDRVARALAPVCDPGWFDERLAEARATATRLRAQTLALADPPPDAFFDEVLVTETDEGRAQRAAFREYRESFQV</sequence>
<dbReference type="Pfam" id="PF00676">
    <property type="entry name" value="E1_dh"/>
    <property type="match status" value="2"/>
</dbReference>
<evidence type="ECO:0000313" key="7">
    <source>
        <dbReference type="EMBL" id="MBL7633719.1"/>
    </source>
</evidence>
<feature type="domain" description="Dehydrogenase E1 component" evidence="6">
    <location>
        <begin position="240"/>
        <end position="376"/>
    </location>
</feature>
<dbReference type="SUPFAM" id="SSF52518">
    <property type="entry name" value="Thiamin diphosphate-binding fold (THDP-binding)"/>
    <property type="match status" value="1"/>
</dbReference>
<comment type="similarity">
    <text evidence="4">Belongs to the BCKDHA family.</text>
</comment>